<proteinExistence type="predicted"/>
<evidence type="ECO:0000313" key="1">
    <source>
        <dbReference type="EMBL" id="MBD2185663.1"/>
    </source>
</evidence>
<keyword evidence="2" id="KW-1185">Reference proteome</keyword>
<reference evidence="1" key="2">
    <citation type="submission" date="2020-08" db="EMBL/GenBank/DDBJ databases">
        <authorList>
            <person name="Chen M."/>
            <person name="Teng W."/>
            <person name="Zhao L."/>
            <person name="Hu C."/>
            <person name="Zhou Y."/>
            <person name="Han B."/>
            <person name="Song L."/>
            <person name="Shu W."/>
        </authorList>
    </citation>
    <scope>NUCLEOTIDE SEQUENCE</scope>
    <source>
        <strain evidence="1">FACHB-1375</strain>
    </source>
</reference>
<accession>A0A926ZJK6</accession>
<dbReference type="EMBL" id="JACJPW010000135">
    <property type="protein sequence ID" value="MBD2185663.1"/>
    <property type="molecule type" value="Genomic_DNA"/>
</dbReference>
<sequence length="113" mass="12807">MKTFILPPDDLAPICTSVDRDLLSQLQEAVSNHFYAGCDRITQTLLTQCQWSLTTNQDVPTLKIFCPDAETYWDIVGNMENISEYLSRVTQSSRIEVIPGDKKNIYFEVETGA</sequence>
<dbReference type="AlphaFoldDB" id="A0A926ZJK6"/>
<dbReference type="RefSeq" id="WP_190474185.1">
    <property type="nucleotide sequence ID" value="NZ_JACJPW010000135.1"/>
</dbReference>
<name>A0A926ZJK6_9CYAN</name>
<evidence type="ECO:0000313" key="2">
    <source>
        <dbReference type="Proteomes" id="UP000641646"/>
    </source>
</evidence>
<organism evidence="1 2">
    <name type="scientific">Aerosakkonema funiforme FACHB-1375</name>
    <dbReference type="NCBI Taxonomy" id="2949571"/>
    <lineage>
        <taxon>Bacteria</taxon>
        <taxon>Bacillati</taxon>
        <taxon>Cyanobacteriota</taxon>
        <taxon>Cyanophyceae</taxon>
        <taxon>Oscillatoriophycideae</taxon>
        <taxon>Aerosakkonematales</taxon>
        <taxon>Aerosakkonemataceae</taxon>
        <taxon>Aerosakkonema</taxon>
    </lineage>
</organism>
<reference evidence="1" key="1">
    <citation type="journal article" date="2015" name="ISME J.">
        <title>Draft Genome Sequence of Streptomyces incarnatus NRRL8089, which Produces the Nucleoside Antibiotic Sinefungin.</title>
        <authorList>
            <person name="Oshima K."/>
            <person name="Hattori M."/>
            <person name="Shimizu H."/>
            <person name="Fukuda K."/>
            <person name="Nemoto M."/>
            <person name="Inagaki K."/>
            <person name="Tamura T."/>
        </authorList>
    </citation>
    <scope>NUCLEOTIDE SEQUENCE</scope>
    <source>
        <strain evidence="1">FACHB-1375</strain>
    </source>
</reference>
<comment type="caution">
    <text evidence="1">The sequence shown here is derived from an EMBL/GenBank/DDBJ whole genome shotgun (WGS) entry which is preliminary data.</text>
</comment>
<protein>
    <submittedName>
        <fullName evidence="1">Uncharacterized protein</fullName>
    </submittedName>
</protein>
<gene>
    <name evidence="1" type="ORF">H6G03_32135</name>
</gene>
<dbReference type="Proteomes" id="UP000641646">
    <property type="component" value="Unassembled WGS sequence"/>
</dbReference>